<dbReference type="InterPro" id="IPR029063">
    <property type="entry name" value="SAM-dependent_MTases_sf"/>
</dbReference>
<feature type="non-terminal residue" evidence="2">
    <location>
        <position position="203"/>
    </location>
</feature>
<dbReference type="InterPro" id="IPR053223">
    <property type="entry name" value="Prob_Methyltransferase"/>
</dbReference>
<dbReference type="EMBL" id="JABFAF010000010">
    <property type="protein sequence ID" value="MBA0867981.1"/>
    <property type="molecule type" value="Genomic_DNA"/>
</dbReference>
<sequence length="203" mass="23677">MNLDGPFNSFIASRGLIPIHVSISQRLPLFENTLDIVHSMHILSNWIPDAMLEFALYDIYRVLRPRGLFWLDHFFCQGPQLNQTYAPMFDRIGFTKLRWNVGKKVDRGVDKNEWYLSAISPEKQLYLLEAINQRHPDAARRTRASIVKEIEATYEARKNVGKGEEPLLLDASNCRTTCSNEDHTHCETQCTFFIKEENKRFKE</sequence>
<dbReference type="Proteomes" id="UP000593576">
    <property type="component" value="Unassembled WGS sequence"/>
</dbReference>
<organism evidence="2 3">
    <name type="scientific">Gossypium schwendimanii</name>
    <name type="common">Cotton</name>
    <dbReference type="NCBI Taxonomy" id="34291"/>
    <lineage>
        <taxon>Eukaryota</taxon>
        <taxon>Viridiplantae</taxon>
        <taxon>Streptophyta</taxon>
        <taxon>Embryophyta</taxon>
        <taxon>Tracheophyta</taxon>
        <taxon>Spermatophyta</taxon>
        <taxon>Magnoliopsida</taxon>
        <taxon>eudicotyledons</taxon>
        <taxon>Gunneridae</taxon>
        <taxon>Pentapetalae</taxon>
        <taxon>rosids</taxon>
        <taxon>malvids</taxon>
        <taxon>Malvales</taxon>
        <taxon>Malvaceae</taxon>
        <taxon>Malvoideae</taxon>
        <taxon>Gossypium</taxon>
    </lineage>
</organism>
<evidence type="ECO:0000313" key="3">
    <source>
        <dbReference type="Proteomes" id="UP000593576"/>
    </source>
</evidence>
<keyword evidence="3" id="KW-1185">Reference proteome</keyword>
<dbReference type="GO" id="GO:0008757">
    <property type="term" value="F:S-adenosylmethionine-dependent methyltransferase activity"/>
    <property type="evidence" value="ECO:0007669"/>
    <property type="project" value="InterPro"/>
</dbReference>
<dbReference type="SUPFAM" id="SSF53335">
    <property type="entry name" value="S-adenosyl-L-methionine-dependent methyltransferases"/>
    <property type="match status" value="1"/>
</dbReference>
<name>A0A7J9MAG5_GOSSC</name>
<reference evidence="2 3" key="1">
    <citation type="journal article" date="2019" name="Genome Biol. Evol.">
        <title>Insights into the evolution of the New World diploid cottons (Gossypium, subgenus Houzingenia) based on genome sequencing.</title>
        <authorList>
            <person name="Grover C.E."/>
            <person name="Arick M.A. 2nd"/>
            <person name="Thrash A."/>
            <person name="Conover J.L."/>
            <person name="Sanders W.S."/>
            <person name="Peterson D.G."/>
            <person name="Frelichowski J.E."/>
            <person name="Scheffler J.A."/>
            <person name="Scheffler B.E."/>
            <person name="Wendel J.F."/>
        </authorList>
    </citation>
    <scope>NUCLEOTIDE SEQUENCE [LARGE SCALE GENOMIC DNA]</scope>
    <source>
        <strain evidence="2">1</strain>
        <tissue evidence="2">Leaf</tissue>
    </source>
</reference>
<gene>
    <name evidence="2" type="ORF">Goshw_006878</name>
</gene>
<evidence type="ECO:0000313" key="2">
    <source>
        <dbReference type="EMBL" id="MBA0867981.1"/>
    </source>
</evidence>
<dbReference type="OrthoDB" id="2013972at2759"/>
<dbReference type="PANTHER" id="PTHR44067:SF10">
    <property type="entry name" value="S-ADENOSYL-L-METHIONINE-DEPENDENT METHYLTRANSFERASE SUPERFAMILY PROTEIN"/>
    <property type="match status" value="1"/>
</dbReference>
<accession>A0A7J9MAG5</accession>
<dbReference type="Pfam" id="PF08241">
    <property type="entry name" value="Methyltransf_11"/>
    <property type="match status" value="1"/>
</dbReference>
<proteinExistence type="predicted"/>
<feature type="domain" description="Methyltransferase type 11" evidence="1">
    <location>
        <begin position="20"/>
        <end position="70"/>
    </location>
</feature>
<dbReference type="InterPro" id="IPR013216">
    <property type="entry name" value="Methyltransf_11"/>
</dbReference>
<dbReference type="PANTHER" id="PTHR44067">
    <property type="entry name" value="S-ADENOSYL-L-METHIONINE-DEPENDENT METHYLTRANSFERASE SUPERFAMILY PROTEIN-RELATED"/>
    <property type="match status" value="1"/>
</dbReference>
<protein>
    <recommendedName>
        <fullName evidence="1">Methyltransferase type 11 domain-containing protein</fullName>
    </recommendedName>
</protein>
<dbReference type="AlphaFoldDB" id="A0A7J9MAG5"/>
<comment type="caution">
    <text evidence="2">The sequence shown here is derived from an EMBL/GenBank/DDBJ whole genome shotgun (WGS) entry which is preliminary data.</text>
</comment>
<evidence type="ECO:0000259" key="1">
    <source>
        <dbReference type="Pfam" id="PF08241"/>
    </source>
</evidence>
<dbReference type="Gene3D" id="3.40.50.150">
    <property type="entry name" value="Vaccinia Virus protein VP39"/>
    <property type="match status" value="1"/>
</dbReference>